<feature type="DNA-binding region" description="Homeobox" evidence="6">
    <location>
        <begin position="93"/>
        <end position="152"/>
    </location>
</feature>
<evidence type="ECO:0000256" key="2">
    <source>
        <dbReference type="ARBA" id="ARBA00022473"/>
    </source>
</evidence>
<keyword evidence="3 6" id="KW-0238">DNA-binding</keyword>
<keyword evidence="9" id="KW-1185">Reference proteome</keyword>
<dbReference type="AlphaFoldDB" id="A0A914Q4L8"/>
<dbReference type="PROSITE" id="PS50071">
    <property type="entry name" value="HOMEOBOX_2"/>
    <property type="match status" value="2"/>
</dbReference>
<evidence type="ECO:0000259" key="8">
    <source>
        <dbReference type="PROSITE" id="PS50071"/>
    </source>
</evidence>
<evidence type="ECO:0000256" key="4">
    <source>
        <dbReference type="ARBA" id="ARBA00023155"/>
    </source>
</evidence>
<feature type="domain" description="Homeobox" evidence="8">
    <location>
        <begin position="191"/>
        <end position="251"/>
    </location>
</feature>
<dbReference type="InterPro" id="IPR001356">
    <property type="entry name" value="HD"/>
</dbReference>
<evidence type="ECO:0000313" key="10">
    <source>
        <dbReference type="WBParaSite" id="PDA_v2.g25804.t1"/>
    </source>
</evidence>
<dbReference type="GO" id="GO:0000981">
    <property type="term" value="F:DNA-binding transcription factor activity, RNA polymerase II-specific"/>
    <property type="evidence" value="ECO:0007669"/>
    <property type="project" value="InterPro"/>
</dbReference>
<evidence type="ECO:0000256" key="6">
    <source>
        <dbReference type="PROSITE-ProRule" id="PRU00108"/>
    </source>
</evidence>
<evidence type="ECO:0000313" key="9">
    <source>
        <dbReference type="Proteomes" id="UP000887578"/>
    </source>
</evidence>
<keyword evidence="4 6" id="KW-0371">Homeobox</keyword>
<name>A0A914Q4L8_9BILA</name>
<dbReference type="PANTHER" id="PTHR45793:SF5">
    <property type="entry name" value="HOMEOTIC PROTEIN OCELLILESS"/>
    <property type="match status" value="1"/>
</dbReference>
<organism evidence="9 10">
    <name type="scientific">Panagrolaimus davidi</name>
    <dbReference type="NCBI Taxonomy" id="227884"/>
    <lineage>
        <taxon>Eukaryota</taxon>
        <taxon>Metazoa</taxon>
        <taxon>Ecdysozoa</taxon>
        <taxon>Nematoda</taxon>
        <taxon>Chromadorea</taxon>
        <taxon>Rhabditida</taxon>
        <taxon>Tylenchina</taxon>
        <taxon>Panagrolaimomorpha</taxon>
        <taxon>Panagrolaimoidea</taxon>
        <taxon>Panagrolaimidae</taxon>
        <taxon>Panagrolaimus</taxon>
    </lineage>
</organism>
<dbReference type="Gene3D" id="1.10.10.60">
    <property type="entry name" value="Homeodomain-like"/>
    <property type="match status" value="2"/>
</dbReference>
<keyword evidence="5 6" id="KW-0539">Nucleus</keyword>
<dbReference type="WBParaSite" id="PDA_v2.g25804.t1">
    <property type="protein sequence ID" value="PDA_v2.g25804.t1"/>
    <property type="gene ID" value="PDA_v2.g25804"/>
</dbReference>
<evidence type="ECO:0000256" key="1">
    <source>
        <dbReference type="ARBA" id="ARBA00004123"/>
    </source>
</evidence>
<evidence type="ECO:0000256" key="5">
    <source>
        <dbReference type="ARBA" id="ARBA00023242"/>
    </source>
</evidence>
<dbReference type="GO" id="GO:0000978">
    <property type="term" value="F:RNA polymerase II cis-regulatory region sequence-specific DNA binding"/>
    <property type="evidence" value="ECO:0007669"/>
    <property type="project" value="TreeGrafter"/>
</dbReference>
<reference evidence="10" key="1">
    <citation type="submission" date="2022-11" db="UniProtKB">
        <authorList>
            <consortium name="WormBaseParasite"/>
        </authorList>
    </citation>
    <scope>IDENTIFICATION</scope>
</reference>
<dbReference type="Proteomes" id="UP000887578">
    <property type="component" value="Unplaced"/>
</dbReference>
<dbReference type="PROSITE" id="PS00027">
    <property type="entry name" value="HOMEOBOX_1"/>
    <property type="match status" value="1"/>
</dbReference>
<dbReference type="InterPro" id="IPR009057">
    <property type="entry name" value="Homeodomain-like_sf"/>
</dbReference>
<feature type="DNA-binding region" description="Homeobox" evidence="6">
    <location>
        <begin position="193"/>
        <end position="252"/>
    </location>
</feature>
<dbReference type="GO" id="GO:0005634">
    <property type="term" value="C:nucleus"/>
    <property type="evidence" value="ECO:0007669"/>
    <property type="project" value="UniProtKB-SubCell"/>
</dbReference>
<evidence type="ECO:0000256" key="7">
    <source>
        <dbReference type="RuleBase" id="RU000682"/>
    </source>
</evidence>
<protein>
    <submittedName>
        <fullName evidence="10">Homeobox domain-containing protein</fullName>
    </submittedName>
</protein>
<keyword evidence="2" id="KW-0217">Developmental protein</keyword>
<proteinExistence type="predicted"/>
<dbReference type="InterPro" id="IPR017970">
    <property type="entry name" value="Homeobox_CS"/>
</dbReference>
<accession>A0A914Q4L8</accession>
<dbReference type="SUPFAM" id="SSF46689">
    <property type="entry name" value="Homeodomain-like"/>
    <property type="match status" value="2"/>
</dbReference>
<evidence type="ECO:0000256" key="3">
    <source>
        <dbReference type="ARBA" id="ARBA00023125"/>
    </source>
</evidence>
<dbReference type="PANTHER" id="PTHR45793">
    <property type="entry name" value="HOMEOBOX PROTEIN"/>
    <property type="match status" value="1"/>
</dbReference>
<dbReference type="Pfam" id="PF00046">
    <property type="entry name" value="Homeodomain"/>
    <property type="match status" value="2"/>
</dbReference>
<dbReference type="SMART" id="SM00389">
    <property type="entry name" value="HOX"/>
    <property type="match status" value="2"/>
</dbReference>
<comment type="subcellular location">
    <subcellularLocation>
        <location evidence="1 6 7">Nucleus</location>
    </subcellularLocation>
</comment>
<dbReference type="CDD" id="cd00086">
    <property type="entry name" value="homeodomain"/>
    <property type="match status" value="2"/>
</dbReference>
<feature type="domain" description="Homeobox" evidence="8">
    <location>
        <begin position="91"/>
        <end position="151"/>
    </location>
</feature>
<sequence>MNYGYVSIPAVKFDEEAKYRNSGLINEYEGNFSFDKNNDSFFNGKTALVGGSEISSEIGVNETLAKNLQKPADMEKDDILGNKIAEIKAEESNRFERTILTESQLEILEAEFLKTPYANMQMKEEISLKTGLPQNRIQNWFRNQRARIRRQECAKQDDILGNKIAEIKAEESIKQMIFSENESNIQNVKRGANRYEITIITQSQLEILETVFSKTRYPDIFMREEISLKIGVPEKRIQTWFKNRRAKALLHKLLSLNPKHHILFTFLSFFMIHCSCIKEQ</sequence>